<evidence type="ECO:0000313" key="1">
    <source>
        <dbReference type="EMBL" id="PTB75612.1"/>
    </source>
</evidence>
<reference evidence="1 2" key="1">
    <citation type="submission" date="2016-07" db="EMBL/GenBank/DDBJ databases">
        <title>Multiple horizontal gene transfer events from other fungi enriched the ability of initially mycotrophic Trichoderma (Ascomycota) to feed on dead plant biomass.</title>
        <authorList>
            <consortium name="DOE Joint Genome Institute"/>
            <person name="Aerts A."/>
            <person name="Atanasova L."/>
            <person name="Chenthamara K."/>
            <person name="Zhang J."/>
            <person name="Grujic M."/>
            <person name="Henrissat B."/>
            <person name="Kuo A."/>
            <person name="Salamov A."/>
            <person name="Lipzen A."/>
            <person name="Labutti K."/>
            <person name="Barry K."/>
            <person name="Miao Y."/>
            <person name="Rahimi M.J."/>
            <person name="Shen Q."/>
            <person name="Grigoriev I.V."/>
            <person name="Kubicek C.P."/>
            <person name="Druzhinina I.S."/>
        </authorList>
    </citation>
    <scope>NUCLEOTIDE SEQUENCE [LARGE SCALE GENOMIC DNA]</scope>
    <source>
        <strain evidence="1 2">ATCC 18648</strain>
    </source>
</reference>
<dbReference type="AlphaFoldDB" id="A0A2T4C228"/>
<organism evidence="1 2">
    <name type="scientific">Trichoderma longibrachiatum ATCC 18648</name>
    <dbReference type="NCBI Taxonomy" id="983965"/>
    <lineage>
        <taxon>Eukaryota</taxon>
        <taxon>Fungi</taxon>
        <taxon>Dikarya</taxon>
        <taxon>Ascomycota</taxon>
        <taxon>Pezizomycotina</taxon>
        <taxon>Sordariomycetes</taxon>
        <taxon>Hypocreomycetidae</taxon>
        <taxon>Hypocreales</taxon>
        <taxon>Hypocreaceae</taxon>
        <taxon>Trichoderma</taxon>
    </lineage>
</organism>
<proteinExistence type="predicted"/>
<dbReference type="EMBL" id="KZ679133">
    <property type="protein sequence ID" value="PTB75612.1"/>
    <property type="molecule type" value="Genomic_DNA"/>
</dbReference>
<keyword evidence="2" id="KW-1185">Reference proteome</keyword>
<protein>
    <recommendedName>
        <fullName evidence="3">Knr4/Smi1-like domain-containing protein</fullName>
    </recommendedName>
</protein>
<name>A0A2T4C228_TRILO</name>
<dbReference type="OrthoDB" id="5140754at2759"/>
<feature type="non-terminal residue" evidence="1">
    <location>
        <position position="1"/>
    </location>
</feature>
<sequence>RGRHFLSQLNLFRFIQTCLDLLQHTRSDSTTPSGKVTSMDEERRSKIAAALQQYRQTVSQHNLAMLRILRPQDIFNDDVRAKLIRQLDGVCNRSVHLTRREEYFASLGAKIAEKNIDVVEFPPADLEYLCTLVDGIDGPGLPYYTVSSQIEFITPAGASELDGLKDSIIVPAWDDAGDRVDVLWVVWKAWEIAVAFVTGKGPFALCGSCAIYCSHKEDDANKEWKWRYGIFDGEWCSDLYNSVEEFLGFYAHHNEQTEEMVRRDVWDVSLL</sequence>
<evidence type="ECO:0000313" key="2">
    <source>
        <dbReference type="Proteomes" id="UP000240760"/>
    </source>
</evidence>
<accession>A0A2T4C228</accession>
<gene>
    <name evidence="1" type="ORF">M440DRAFT_1457782</name>
</gene>
<evidence type="ECO:0008006" key="3">
    <source>
        <dbReference type="Google" id="ProtNLM"/>
    </source>
</evidence>
<dbReference type="Proteomes" id="UP000240760">
    <property type="component" value="Unassembled WGS sequence"/>
</dbReference>